<dbReference type="Proteomes" id="UP000320225">
    <property type="component" value="Unassembled WGS sequence"/>
</dbReference>
<sequence length="326" mass="36119">MHAPRHWIIAHACADDPALLAELPGLALPALRQWLQAARAAGAEHAGAQTLSPPHERALARALGWPVQDGALPWAAWRHGRADQPCAWLLPCHWQVSLDHLVLLPPQALALQDDEAEALRTAWAPLAREEGLTLEGADGPAWRWLACGAAFEGWKSASLARVAHRRLDPSWQPGADHAQGRRLRRLLEEAAMLWHVHPVNAARQARGLPVINGLWVEGAGRWHGEGPRAAEARVVLVEDLSAAALQGQVTAWREGWQRLDREVLAPALQQACADGEPRWLTLCGERGWRSWCLDPAAPAAPPRRRWWLWGRRETTPAPPQAWWVDL</sequence>
<evidence type="ECO:0000313" key="1">
    <source>
        <dbReference type="EMBL" id="TSE26164.1"/>
    </source>
</evidence>
<evidence type="ECO:0008006" key="3">
    <source>
        <dbReference type="Google" id="ProtNLM"/>
    </source>
</evidence>
<organism evidence="1 2">
    <name type="scientific">Tepidimonas sediminis</name>
    <dbReference type="NCBI Taxonomy" id="2588941"/>
    <lineage>
        <taxon>Bacteria</taxon>
        <taxon>Pseudomonadati</taxon>
        <taxon>Pseudomonadota</taxon>
        <taxon>Betaproteobacteria</taxon>
        <taxon>Burkholderiales</taxon>
        <taxon>Tepidimonas</taxon>
    </lineage>
</organism>
<gene>
    <name evidence="1" type="ORF">Tsedi_00979</name>
</gene>
<proteinExistence type="predicted"/>
<dbReference type="AlphaFoldDB" id="A0A554WRG9"/>
<protein>
    <recommendedName>
        <fullName evidence="3">Cofactor-independent phosphoglycerate mutase</fullName>
    </recommendedName>
</protein>
<reference evidence="1 2" key="1">
    <citation type="submission" date="2019-07" db="EMBL/GenBank/DDBJ databases">
        <title>Tepidimonas sediminis YIM 72259 draft genome.</title>
        <authorList>
            <person name="Da Costa M.S."/>
            <person name="Froufe H.J.C."/>
            <person name="Egas C."/>
            <person name="Albuquerque L."/>
        </authorList>
    </citation>
    <scope>NUCLEOTIDE SEQUENCE [LARGE SCALE GENOMIC DNA]</scope>
    <source>
        <strain evidence="1 2">YIM 72259</strain>
    </source>
</reference>
<keyword evidence="2" id="KW-1185">Reference proteome</keyword>
<evidence type="ECO:0000313" key="2">
    <source>
        <dbReference type="Proteomes" id="UP000320225"/>
    </source>
</evidence>
<dbReference type="RefSeq" id="WP_185970584.1">
    <property type="nucleotide sequence ID" value="NZ_VJND01000004.1"/>
</dbReference>
<dbReference type="EMBL" id="VJND01000004">
    <property type="protein sequence ID" value="TSE26164.1"/>
    <property type="molecule type" value="Genomic_DNA"/>
</dbReference>
<accession>A0A554WRG9</accession>
<name>A0A554WRG9_9BURK</name>
<comment type="caution">
    <text evidence="1">The sequence shown here is derived from an EMBL/GenBank/DDBJ whole genome shotgun (WGS) entry which is preliminary data.</text>
</comment>